<dbReference type="InterPro" id="IPR013210">
    <property type="entry name" value="LRR_N_plant-typ"/>
</dbReference>
<dbReference type="GO" id="GO:0016020">
    <property type="term" value="C:membrane"/>
    <property type="evidence" value="ECO:0007669"/>
    <property type="project" value="UniProtKB-SubCell"/>
</dbReference>
<dbReference type="InterPro" id="IPR001611">
    <property type="entry name" value="Leu-rich_rpt"/>
</dbReference>
<evidence type="ECO:0000256" key="4">
    <source>
        <dbReference type="ARBA" id="ARBA00022614"/>
    </source>
</evidence>
<comment type="caution">
    <text evidence="15">The sequence shown here is derived from an EMBL/GenBank/DDBJ whole genome shotgun (WGS) entry which is preliminary data.</text>
</comment>
<dbReference type="EMBL" id="NKQK01000027">
    <property type="protein sequence ID" value="PSR87955.1"/>
    <property type="molecule type" value="Genomic_DNA"/>
</dbReference>
<dbReference type="Proteomes" id="UP000241394">
    <property type="component" value="Chromosome LG27"/>
</dbReference>
<dbReference type="Gene3D" id="1.10.510.10">
    <property type="entry name" value="Transferase(Phosphotransferase) domain 1"/>
    <property type="match status" value="1"/>
</dbReference>
<reference evidence="15 16" key="1">
    <citation type="submission" date="2017-07" db="EMBL/GenBank/DDBJ databases">
        <title>An improved, manually edited Actinidia chinensis var. chinensis (kiwifruit) genome highlights the challenges associated with draft genomes and gene prediction in plants.</title>
        <authorList>
            <person name="Pilkington S."/>
            <person name="Crowhurst R."/>
            <person name="Hilario E."/>
            <person name="Nardozza S."/>
            <person name="Fraser L."/>
            <person name="Peng Y."/>
            <person name="Gunaseelan K."/>
            <person name="Simpson R."/>
            <person name="Tahir J."/>
            <person name="Deroles S."/>
            <person name="Templeton K."/>
            <person name="Luo Z."/>
            <person name="Davy M."/>
            <person name="Cheng C."/>
            <person name="Mcneilage M."/>
            <person name="Scaglione D."/>
            <person name="Liu Y."/>
            <person name="Zhang Q."/>
            <person name="Datson P."/>
            <person name="De Silva N."/>
            <person name="Gardiner S."/>
            <person name="Bassett H."/>
            <person name="Chagne D."/>
            <person name="Mccallum J."/>
            <person name="Dzierzon H."/>
            <person name="Deng C."/>
            <person name="Wang Y.-Y."/>
            <person name="Barron N."/>
            <person name="Manako K."/>
            <person name="Bowen J."/>
            <person name="Foster T."/>
            <person name="Erridge Z."/>
            <person name="Tiffin H."/>
            <person name="Waite C."/>
            <person name="Davies K."/>
            <person name="Grierson E."/>
            <person name="Laing W."/>
            <person name="Kirk R."/>
            <person name="Chen X."/>
            <person name="Wood M."/>
            <person name="Montefiori M."/>
            <person name="Brummell D."/>
            <person name="Schwinn K."/>
            <person name="Catanach A."/>
            <person name="Fullerton C."/>
            <person name="Li D."/>
            <person name="Meiyalaghan S."/>
            <person name="Nieuwenhuizen N."/>
            <person name="Read N."/>
            <person name="Prakash R."/>
            <person name="Hunter D."/>
            <person name="Zhang H."/>
            <person name="Mckenzie M."/>
            <person name="Knabel M."/>
            <person name="Harris A."/>
            <person name="Allan A."/>
            <person name="Chen A."/>
            <person name="Janssen B."/>
            <person name="Plunkett B."/>
            <person name="Dwamena C."/>
            <person name="Voogd C."/>
            <person name="Leif D."/>
            <person name="Lafferty D."/>
            <person name="Souleyre E."/>
            <person name="Varkonyi-Gasic E."/>
            <person name="Gambi F."/>
            <person name="Hanley J."/>
            <person name="Yao J.-L."/>
            <person name="Cheung J."/>
            <person name="David K."/>
            <person name="Warren B."/>
            <person name="Marsh K."/>
            <person name="Snowden K."/>
            <person name="Lin-Wang K."/>
            <person name="Brian L."/>
            <person name="Martinez-Sanchez M."/>
            <person name="Wang M."/>
            <person name="Ileperuma N."/>
            <person name="Macnee N."/>
            <person name="Campin R."/>
            <person name="Mcatee P."/>
            <person name="Drummond R."/>
            <person name="Espley R."/>
            <person name="Ireland H."/>
            <person name="Wu R."/>
            <person name="Atkinson R."/>
            <person name="Karunairetnam S."/>
            <person name="Bulley S."/>
            <person name="Chunkath S."/>
            <person name="Hanley Z."/>
            <person name="Storey R."/>
            <person name="Thrimawithana A."/>
            <person name="Thomson S."/>
            <person name="David C."/>
            <person name="Testolin R."/>
        </authorList>
    </citation>
    <scope>NUCLEOTIDE SEQUENCE [LARGE SCALE GENOMIC DNA]</scope>
    <source>
        <strain evidence="16">cv. Red5</strain>
        <tissue evidence="15">Young leaf</tissue>
    </source>
</reference>
<evidence type="ECO:0000256" key="10">
    <source>
        <dbReference type="ARBA" id="ARBA00023180"/>
    </source>
</evidence>
<evidence type="ECO:0000256" key="13">
    <source>
        <dbReference type="SAM" id="SignalP"/>
    </source>
</evidence>
<dbReference type="FunFam" id="3.80.10.10:FF:000275">
    <property type="entry name" value="Leucine-rich repeat receptor-like protein kinase"/>
    <property type="match status" value="1"/>
</dbReference>
<dbReference type="Pfam" id="PF07714">
    <property type="entry name" value="PK_Tyr_Ser-Thr"/>
    <property type="match status" value="2"/>
</dbReference>
<dbReference type="GO" id="GO:0005524">
    <property type="term" value="F:ATP binding"/>
    <property type="evidence" value="ECO:0007669"/>
    <property type="project" value="InterPro"/>
</dbReference>
<dbReference type="FunFam" id="3.80.10.10:FF:000722">
    <property type="entry name" value="Leucine-rich repeat receptor-like protein kinase"/>
    <property type="match status" value="1"/>
</dbReference>
<evidence type="ECO:0000259" key="14">
    <source>
        <dbReference type="PROSITE" id="PS50011"/>
    </source>
</evidence>
<dbReference type="PANTHER" id="PTHR48007:SF47">
    <property type="entry name" value="PROTEIN KINASE DOMAIN-CONTAINING PROTEIN"/>
    <property type="match status" value="1"/>
</dbReference>
<accession>A0A2R6PAE7</accession>
<keyword evidence="15" id="KW-0675">Receptor</keyword>
<feature type="transmembrane region" description="Helical" evidence="12">
    <location>
        <begin position="340"/>
        <end position="362"/>
    </location>
</feature>
<dbReference type="STRING" id="1590841.A0A2R6PAE7"/>
<keyword evidence="5 12" id="KW-0812">Transmembrane</keyword>
<protein>
    <submittedName>
        <fullName evidence="15">LRR receptor-like serine/threonine-protein kinase</fullName>
    </submittedName>
</protein>
<name>A0A2R6PAE7_ACTCC</name>
<dbReference type="InterPro" id="IPR046959">
    <property type="entry name" value="PRK1-6/SRF4-like"/>
</dbReference>
<dbReference type="InParanoid" id="A0A2R6PAE7"/>
<feature type="region of interest" description="Disordered" evidence="11">
    <location>
        <begin position="405"/>
        <end position="440"/>
    </location>
</feature>
<dbReference type="AlphaFoldDB" id="A0A2R6PAE7"/>
<evidence type="ECO:0000256" key="7">
    <source>
        <dbReference type="ARBA" id="ARBA00022737"/>
    </source>
</evidence>
<keyword evidence="6 13" id="KW-0732">Signal</keyword>
<evidence type="ECO:0000256" key="2">
    <source>
        <dbReference type="ARBA" id="ARBA00009592"/>
    </source>
</evidence>
<evidence type="ECO:0000313" key="16">
    <source>
        <dbReference type="Proteomes" id="UP000241394"/>
    </source>
</evidence>
<feature type="domain" description="Protein kinase" evidence="14">
    <location>
        <begin position="459"/>
        <end position="760"/>
    </location>
</feature>
<dbReference type="Gene3D" id="3.80.10.10">
    <property type="entry name" value="Ribonuclease Inhibitor"/>
    <property type="match status" value="2"/>
</dbReference>
<evidence type="ECO:0000256" key="11">
    <source>
        <dbReference type="SAM" id="MobiDB-lite"/>
    </source>
</evidence>
<keyword evidence="4" id="KW-0433">Leucine-rich repeat</keyword>
<feature type="compositionally biased region" description="Polar residues" evidence="11">
    <location>
        <begin position="316"/>
        <end position="333"/>
    </location>
</feature>
<dbReference type="FunCoup" id="A0A2R6PAE7">
    <property type="interactions" value="1132"/>
</dbReference>
<dbReference type="InterPro" id="IPR000719">
    <property type="entry name" value="Prot_kinase_dom"/>
</dbReference>
<keyword evidence="16" id="KW-1185">Reference proteome</keyword>
<dbReference type="SUPFAM" id="SSF56112">
    <property type="entry name" value="Protein kinase-like (PK-like)"/>
    <property type="match status" value="1"/>
</dbReference>
<feature type="chain" id="PRO_5015354287" evidence="13">
    <location>
        <begin position="27"/>
        <end position="774"/>
    </location>
</feature>
<evidence type="ECO:0000256" key="9">
    <source>
        <dbReference type="ARBA" id="ARBA00023136"/>
    </source>
</evidence>
<feature type="signal peptide" evidence="13">
    <location>
        <begin position="1"/>
        <end position="26"/>
    </location>
</feature>
<evidence type="ECO:0000256" key="12">
    <source>
        <dbReference type="SAM" id="Phobius"/>
    </source>
</evidence>
<sequence length="774" mass="83484">MSSPVFDLHSWCIILTFSCLLVQSLGVNTDGHLLLSLKSGVLSDPLGVLDSWNYHDQTPCSWKGVTCGTPYMANSSFRVIGLSLPNSQLLGSIPGNLGFIQHLRNLNLSNNSINGSIPLSLFTAPELQMLDLSDNLISGELSDLVGGLSSLELLNLSNNALVGKIPENLTTLHNLTVLSLKSNYFSGRLPSELNSIEILDLSSNLINGSLPSNFSGDNLRYFNASYNRLSGEITSEFANQIPTNATIDFSFNNFTGEIPETSLFVNQAAESYSGNPELCGKPLKNLCPIPSTISTPANASAPTSPPAIAAIPKTIESTPATTSPGKQTGSNRNGLKPRTIVGIVVGDIVGVSIVALIFIFVYQLKKKKSNAQKTRAVKSTESKEYDWSSSEESKGIRGLACLRKQANNDEESSETTNSDCEEIENGQKGHDNGVKQEQKGGELVTVDGEKRLELETLLKASAYILGATGSSIMYKAVLEDGSALAVRRIGESGVERFRDFENQVKVIAKLVHPNLVRIRGFYWGADEKLVIYDFVPNGSLANARYRKVGSSPCHLPWEVRLKIARGVARGLTYIHDKKHVHGNLKPSNILLGSDMEPKIGDFGLERLVTGESGYKASGSTQNFGSKRSTASRDSFQDIVIGGTPSPSPSAMGCISPYYAPESLRSLKPNPKWDVYSFGVVLLELITGKVIVSDELGLGAGGLAGEENNRALRMADAAIRPDLEGKEDALLGLFRLGHNCISGVPQKRPSMKEVQQALEKFPSSSSSSTSYFYGH</sequence>
<keyword evidence="15" id="KW-0418">Kinase</keyword>
<dbReference type="Gramene" id="PSR87955">
    <property type="protein sequence ID" value="PSR87955"/>
    <property type="gene ID" value="CEY00_Acc30985"/>
</dbReference>
<dbReference type="OrthoDB" id="346907at2759"/>
<dbReference type="OMA" id="KLHLWWR"/>
<proteinExistence type="inferred from homology"/>
<evidence type="ECO:0000256" key="6">
    <source>
        <dbReference type="ARBA" id="ARBA00022729"/>
    </source>
</evidence>
<evidence type="ECO:0000256" key="5">
    <source>
        <dbReference type="ARBA" id="ARBA00022692"/>
    </source>
</evidence>
<dbReference type="SUPFAM" id="SSF52058">
    <property type="entry name" value="L domain-like"/>
    <property type="match status" value="1"/>
</dbReference>
<dbReference type="Gene3D" id="3.30.200.20">
    <property type="entry name" value="Phosphorylase Kinase, domain 1"/>
    <property type="match status" value="1"/>
</dbReference>
<keyword evidence="3" id="KW-0597">Phosphoprotein</keyword>
<dbReference type="Pfam" id="PF00560">
    <property type="entry name" value="LRR_1"/>
    <property type="match status" value="6"/>
</dbReference>
<feature type="region of interest" description="Disordered" evidence="11">
    <location>
        <begin position="316"/>
        <end position="335"/>
    </location>
</feature>
<evidence type="ECO:0000313" key="15">
    <source>
        <dbReference type="EMBL" id="PSR87955.1"/>
    </source>
</evidence>
<evidence type="ECO:0000256" key="8">
    <source>
        <dbReference type="ARBA" id="ARBA00022989"/>
    </source>
</evidence>
<dbReference type="InterPro" id="IPR001245">
    <property type="entry name" value="Ser-Thr/Tyr_kinase_cat_dom"/>
</dbReference>
<evidence type="ECO:0000256" key="1">
    <source>
        <dbReference type="ARBA" id="ARBA00004479"/>
    </source>
</evidence>
<evidence type="ECO:0000256" key="3">
    <source>
        <dbReference type="ARBA" id="ARBA00022553"/>
    </source>
</evidence>
<feature type="compositionally biased region" description="Basic and acidic residues" evidence="11">
    <location>
        <begin position="425"/>
        <end position="440"/>
    </location>
</feature>
<keyword evidence="15" id="KW-0808">Transferase</keyword>
<dbReference type="InterPro" id="IPR011009">
    <property type="entry name" value="Kinase-like_dom_sf"/>
</dbReference>
<keyword evidence="10" id="KW-0325">Glycoprotein</keyword>
<dbReference type="PROSITE" id="PS50011">
    <property type="entry name" value="PROTEIN_KINASE_DOM"/>
    <property type="match status" value="1"/>
</dbReference>
<keyword evidence="9 12" id="KW-0472">Membrane</keyword>
<dbReference type="GO" id="GO:0004672">
    <property type="term" value="F:protein kinase activity"/>
    <property type="evidence" value="ECO:0007669"/>
    <property type="project" value="InterPro"/>
</dbReference>
<dbReference type="Pfam" id="PF08263">
    <property type="entry name" value="LRRNT_2"/>
    <property type="match status" value="1"/>
</dbReference>
<keyword evidence="8 12" id="KW-1133">Transmembrane helix</keyword>
<comment type="similarity">
    <text evidence="2">Belongs to the RLP family.</text>
</comment>
<gene>
    <name evidence="15" type="ORF">CEY00_Acc30985</name>
</gene>
<keyword evidence="7" id="KW-0677">Repeat</keyword>
<dbReference type="InterPro" id="IPR032675">
    <property type="entry name" value="LRR_dom_sf"/>
</dbReference>
<feature type="compositionally biased region" description="Acidic residues" evidence="11">
    <location>
        <begin position="408"/>
        <end position="424"/>
    </location>
</feature>
<organism evidence="15 16">
    <name type="scientific">Actinidia chinensis var. chinensis</name>
    <name type="common">Chinese soft-hair kiwi</name>
    <dbReference type="NCBI Taxonomy" id="1590841"/>
    <lineage>
        <taxon>Eukaryota</taxon>
        <taxon>Viridiplantae</taxon>
        <taxon>Streptophyta</taxon>
        <taxon>Embryophyta</taxon>
        <taxon>Tracheophyta</taxon>
        <taxon>Spermatophyta</taxon>
        <taxon>Magnoliopsida</taxon>
        <taxon>eudicotyledons</taxon>
        <taxon>Gunneridae</taxon>
        <taxon>Pentapetalae</taxon>
        <taxon>asterids</taxon>
        <taxon>Ericales</taxon>
        <taxon>Actinidiaceae</taxon>
        <taxon>Actinidia</taxon>
    </lineage>
</organism>
<comment type="subcellular location">
    <subcellularLocation>
        <location evidence="1">Membrane</location>
        <topology evidence="1">Single-pass type I membrane protein</topology>
    </subcellularLocation>
</comment>
<dbReference type="PANTHER" id="PTHR48007">
    <property type="entry name" value="LEUCINE-RICH REPEAT RECEPTOR-LIKE PROTEIN KINASE PXC1"/>
    <property type="match status" value="1"/>
</dbReference>
<reference evidence="16" key="2">
    <citation type="journal article" date="2018" name="BMC Genomics">
        <title>A manually annotated Actinidia chinensis var. chinensis (kiwifruit) genome highlights the challenges associated with draft genomes and gene prediction in plants.</title>
        <authorList>
            <person name="Pilkington S.M."/>
            <person name="Crowhurst R."/>
            <person name="Hilario E."/>
            <person name="Nardozza S."/>
            <person name="Fraser L."/>
            <person name="Peng Y."/>
            <person name="Gunaseelan K."/>
            <person name="Simpson R."/>
            <person name="Tahir J."/>
            <person name="Deroles S.C."/>
            <person name="Templeton K."/>
            <person name="Luo Z."/>
            <person name="Davy M."/>
            <person name="Cheng C."/>
            <person name="McNeilage M."/>
            <person name="Scaglione D."/>
            <person name="Liu Y."/>
            <person name="Zhang Q."/>
            <person name="Datson P."/>
            <person name="De Silva N."/>
            <person name="Gardiner S.E."/>
            <person name="Bassett H."/>
            <person name="Chagne D."/>
            <person name="McCallum J."/>
            <person name="Dzierzon H."/>
            <person name="Deng C."/>
            <person name="Wang Y.Y."/>
            <person name="Barron L."/>
            <person name="Manako K."/>
            <person name="Bowen J."/>
            <person name="Foster T.M."/>
            <person name="Erridge Z.A."/>
            <person name="Tiffin H."/>
            <person name="Waite C.N."/>
            <person name="Davies K.M."/>
            <person name="Grierson E.P."/>
            <person name="Laing W.A."/>
            <person name="Kirk R."/>
            <person name="Chen X."/>
            <person name="Wood M."/>
            <person name="Montefiori M."/>
            <person name="Brummell D.A."/>
            <person name="Schwinn K.E."/>
            <person name="Catanach A."/>
            <person name="Fullerton C."/>
            <person name="Li D."/>
            <person name="Meiyalaghan S."/>
            <person name="Nieuwenhuizen N."/>
            <person name="Read N."/>
            <person name="Prakash R."/>
            <person name="Hunter D."/>
            <person name="Zhang H."/>
            <person name="McKenzie M."/>
            <person name="Knabel M."/>
            <person name="Harris A."/>
            <person name="Allan A.C."/>
            <person name="Gleave A."/>
            <person name="Chen A."/>
            <person name="Janssen B.J."/>
            <person name="Plunkett B."/>
            <person name="Ampomah-Dwamena C."/>
            <person name="Voogd C."/>
            <person name="Leif D."/>
            <person name="Lafferty D."/>
            <person name="Souleyre E.J.F."/>
            <person name="Varkonyi-Gasic E."/>
            <person name="Gambi F."/>
            <person name="Hanley J."/>
            <person name="Yao J.L."/>
            <person name="Cheung J."/>
            <person name="David K.M."/>
            <person name="Warren B."/>
            <person name="Marsh K."/>
            <person name="Snowden K.C."/>
            <person name="Lin-Wang K."/>
            <person name="Brian L."/>
            <person name="Martinez-Sanchez M."/>
            <person name="Wang M."/>
            <person name="Ileperuma N."/>
            <person name="Macnee N."/>
            <person name="Campin R."/>
            <person name="McAtee P."/>
            <person name="Drummond R.S.M."/>
            <person name="Espley R.V."/>
            <person name="Ireland H.S."/>
            <person name="Wu R."/>
            <person name="Atkinson R.G."/>
            <person name="Karunairetnam S."/>
            <person name="Bulley S."/>
            <person name="Chunkath S."/>
            <person name="Hanley Z."/>
            <person name="Storey R."/>
            <person name="Thrimawithana A.H."/>
            <person name="Thomson S."/>
            <person name="David C."/>
            <person name="Testolin R."/>
            <person name="Huang H."/>
            <person name="Hellens R.P."/>
            <person name="Schaffer R.J."/>
        </authorList>
    </citation>
    <scope>NUCLEOTIDE SEQUENCE [LARGE SCALE GENOMIC DNA]</scope>
    <source>
        <strain evidence="16">cv. Red5</strain>
    </source>
</reference>